<proteinExistence type="predicted"/>
<accession>A0ABP2HW10</accession>
<evidence type="ECO:0000313" key="3">
    <source>
        <dbReference type="Proteomes" id="UP000006462"/>
    </source>
</evidence>
<evidence type="ECO:0000256" key="1">
    <source>
        <dbReference type="SAM" id="MobiDB-lite"/>
    </source>
</evidence>
<evidence type="ECO:0000313" key="2">
    <source>
        <dbReference type="EMBL" id="EFB91467.1"/>
    </source>
</evidence>
<organism evidence="2 3">
    <name type="scientific">Pyramidobacter piscolens W5455</name>
    <dbReference type="NCBI Taxonomy" id="352165"/>
    <lineage>
        <taxon>Bacteria</taxon>
        <taxon>Thermotogati</taxon>
        <taxon>Synergistota</taxon>
        <taxon>Synergistia</taxon>
        <taxon>Synergistales</taxon>
        <taxon>Dethiosulfovibrionaceae</taxon>
        <taxon>Pyramidobacter</taxon>
    </lineage>
</organism>
<feature type="region of interest" description="Disordered" evidence="1">
    <location>
        <begin position="1"/>
        <end position="28"/>
    </location>
</feature>
<reference evidence="2 3" key="1">
    <citation type="submission" date="2009-12" db="EMBL/GenBank/DDBJ databases">
        <authorList>
            <person name="Shrivastava S."/>
            <person name="Madupu R."/>
            <person name="Durkin A.S."/>
            <person name="Torralba M."/>
            <person name="Methe B."/>
            <person name="Sutton G.G."/>
            <person name="Strausberg R.L."/>
            <person name="Nelson K.E."/>
        </authorList>
    </citation>
    <scope>NUCLEOTIDE SEQUENCE [LARGE SCALE GENOMIC DNA]</scope>
    <source>
        <strain evidence="2 3">W5455</strain>
    </source>
</reference>
<protein>
    <submittedName>
        <fullName evidence="2">Uncharacterized protein</fullName>
    </submittedName>
</protein>
<name>A0ABP2HW10_9BACT</name>
<comment type="caution">
    <text evidence="2">The sequence shown here is derived from an EMBL/GenBank/DDBJ whole genome shotgun (WGS) entry which is preliminary data.</text>
</comment>
<dbReference type="Proteomes" id="UP000006462">
    <property type="component" value="Unassembled WGS sequence"/>
</dbReference>
<dbReference type="EMBL" id="ADFP01000039">
    <property type="protein sequence ID" value="EFB91467.1"/>
    <property type="molecule type" value="Genomic_DNA"/>
</dbReference>
<gene>
    <name evidence="2" type="ORF">HMPREF7215_1552</name>
</gene>
<keyword evidence="3" id="KW-1185">Reference proteome</keyword>
<sequence length="48" mass="5332">MLTGHRSFEVTGRAAGRSQGDGRRAGGRDPFVCAKKVIFHFHYRDAVL</sequence>